<protein>
    <recommendedName>
        <fullName evidence="3">NAD-dependent epimerase/dehydratase domain-containing protein</fullName>
    </recommendedName>
</protein>
<dbReference type="GO" id="GO:0004029">
    <property type="term" value="F:aldehyde dehydrogenase (NAD+) activity"/>
    <property type="evidence" value="ECO:0007669"/>
    <property type="project" value="TreeGrafter"/>
</dbReference>
<proteinExistence type="predicted"/>
<keyword evidence="2" id="KW-1185">Reference proteome</keyword>
<dbReference type="KEGG" id="nci:NCTC10296_02134"/>
<dbReference type="PANTHER" id="PTHR48079:SF6">
    <property type="entry name" value="NAD(P)-BINDING DOMAIN-CONTAINING PROTEIN-RELATED"/>
    <property type="match status" value="1"/>
</dbReference>
<accession>A0A3S4NJ82</accession>
<dbReference type="GO" id="GO:0005737">
    <property type="term" value="C:cytoplasm"/>
    <property type="evidence" value="ECO:0007669"/>
    <property type="project" value="TreeGrafter"/>
</dbReference>
<dbReference type="PANTHER" id="PTHR48079">
    <property type="entry name" value="PROTEIN YEEZ"/>
    <property type="match status" value="1"/>
</dbReference>
<evidence type="ECO:0000313" key="2">
    <source>
        <dbReference type="Proteomes" id="UP000279284"/>
    </source>
</evidence>
<gene>
    <name evidence="1" type="primary">yeeZ</name>
    <name evidence="1" type="ORF">NCTC10296_02134</name>
</gene>
<evidence type="ECO:0000313" key="1">
    <source>
        <dbReference type="EMBL" id="VEF03084.1"/>
    </source>
</evidence>
<dbReference type="InterPro" id="IPR036291">
    <property type="entry name" value="NAD(P)-bd_dom_sf"/>
</dbReference>
<dbReference type="SUPFAM" id="SSF51735">
    <property type="entry name" value="NAD(P)-binding Rossmann-fold domains"/>
    <property type="match status" value="1"/>
</dbReference>
<dbReference type="STRING" id="493.BWD07_10560"/>
<evidence type="ECO:0008006" key="3">
    <source>
        <dbReference type="Google" id="ProtNLM"/>
    </source>
</evidence>
<name>A0A3S4NJ82_9NEIS</name>
<dbReference type="AlphaFoldDB" id="A0A3S4NJ82"/>
<dbReference type="InterPro" id="IPR051783">
    <property type="entry name" value="NAD(P)-dependent_oxidoreduct"/>
</dbReference>
<reference evidence="1 2" key="1">
    <citation type="submission" date="2018-12" db="EMBL/GenBank/DDBJ databases">
        <authorList>
            <consortium name="Pathogen Informatics"/>
        </authorList>
    </citation>
    <scope>NUCLEOTIDE SEQUENCE [LARGE SCALE GENOMIC DNA]</scope>
    <source>
        <strain evidence="1 2">NCTC10296</strain>
    </source>
</reference>
<dbReference type="Proteomes" id="UP000279284">
    <property type="component" value="Chromosome"/>
</dbReference>
<dbReference type="EMBL" id="LR134313">
    <property type="protein sequence ID" value="VEF03084.1"/>
    <property type="molecule type" value="Genomic_DNA"/>
</dbReference>
<sequence length="253" mass="27689">MMQDAGILGLGYLGMSLAERLYLSGCRVAAVKRSLSSDDVNLPVSLKCADFNDTAQHRAVFDQTWADKPVWICLLPPTPFAAYDACLKSWCGLAKEYGIKHLVFSSSTSVYGSRARECDEQSPLEPETESARKVAAAENVFLQSGVEHVDILRLGGLYSASRHPLNRILQQGKLIPNANQRVNMVHQDAAVSALFHAAANPNGIRIRNIVAQHHPTKREFYTAEAQSLGLPVPEFETGNGSGKIVHTLFDDID</sequence>
<organism evidence="1 2">
    <name type="scientific">Neisseria canis</name>
    <dbReference type="NCBI Taxonomy" id="493"/>
    <lineage>
        <taxon>Bacteria</taxon>
        <taxon>Pseudomonadati</taxon>
        <taxon>Pseudomonadota</taxon>
        <taxon>Betaproteobacteria</taxon>
        <taxon>Neisseriales</taxon>
        <taxon>Neisseriaceae</taxon>
        <taxon>Neisseria</taxon>
    </lineage>
</organism>
<dbReference type="Gene3D" id="3.40.50.720">
    <property type="entry name" value="NAD(P)-binding Rossmann-like Domain"/>
    <property type="match status" value="1"/>
</dbReference>